<comment type="caution">
    <text evidence="1">The sequence shown here is derived from an EMBL/GenBank/DDBJ whole genome shotgun (WGS) entry which is preliminary data.</text>
</comment>
<evidence type="ECO:0000313" key="1">
    <source>
        <dbReference type="EMBL" id="MFD2115837.1"/>
    </source>
</evidence>
<protein>
    <submittedName>
        <fullName evidence="1">Uncharacterized protein</fullName>
    </submittedName>
</protein>
<dbReference type="Proteomes" id="UP001597362">
    <property type="component" value="Unassembled WGS sequence"/>
</dbReference>
<proteinExistence type="predicted"/>
<dbReference type="EMBL" id="JBHUHO010000028">
    <property type="protein sequence ID" value="MFD2115837.1"/>
    <property type="molecule type" value="Genomic_DNA"/>
</dbReference>
<accession>A0ABW4YJE1</accession>
<sequence>MNERRYYSQRQGAVKPLVLKDLKSAFQSVYEDFTKKYYFIDLLGKRISDDDRIIGNSFEAFCMRKVNRNIMHPMNASYYKEEDLFDVVELLHEYINYPLVTIKDDYFSTTEVSSIPEKKAVAQNEFRDEINIFLKQYSSGWELSNDGYIRNTLEESFVNLVDNTEIYGDEENIDVKIRRAKELYLKHGSNKEDKKAAIREIGDALEFIRSDLKEKIGKNEADLFNILNSFGIRHNNMSQKNNYDHDIYLPWMFYTFLSTYDAYVKLKKQEK</sequence>
<reference evidence="2" key="1">
    <citation type="journal article" date="2019" name="Int. J. Syst. Evol. Microbiol.">
        <title>The Global Catalogue of Microorganisms (GCM) 10K type strain sequencing project: providing services to taxonomists for standard genome sequencing and annotation.</title>
        <authorList>
            <consortium name="The Broad Institute Genomics Platform"/>
            <consortium name="The Broad Institute Genome Sequencing Center for Infectious Disease"/>
            <person name="Wu L."/>
            <person name="Ma J."/>
        </authorList>
    </citation>
    <scope>NUCLEOTIDE SEQUENCE [LARGE SCALE GENOMIC DNA]</scope>
    <source>
        <strain evidence="2">GH52</strain>
    </source>
</reference>
<dbReference type="RefSeq" id="WP_377771413.1">
    <property type="nucleotide sequence ID" value="NZ_JBHUHO010000028.1"/>
</dbReference>
<name>A0ABW4YJE1_9BACL</name>
<evidence type="ECO:0000313" key="2">
    <source>
        <dbReference type="Proteomes" id="UP001597362"/>
    </source>
</evidence>
<gene>
    <name evidence="1" type="ORF">ACFSJH_08890</name>
</gene>
<keyword evidence="2" id="KW-1185">Reference proteome</keyword>
<organism evidence="1 2">
    <name type="scientific">Paenibacillus yanchengensis</name>
    <dbReference type="NCBI Taxonomy" id="2035833"/>
    <lineage>
        <taxon>Bacteria</taxon>
        <taxon>Bacillati</taxon>
        <taxon>Bacillota</taxon>
        <taxon>Bacilli</taxon>
        <taxon>Bacillales</taxon>
        <taxon>Paenibacillaceae</taxon>
        <taxon>Paenibacillus</taxon>
    </lineage>
</organism>